<comment type="similarity">
    <text evidence="1">Belongs to the methyltransferase superfamily.</text>
</comment>
<proteinExistence type="inferred from homology"/>
<dbReference type="Pfam" id="PF08241">
    <property type="entry name" value="Methyltransf_11"/>
    <property type="match status" value="1"/>
</dbReference>
<dbReference type="PANTHER" id="PTHR44942:SF4">
    <property type="entry name" value="METHYLTRANSFERASE TYPE 11 DOMAIN-CONTAINING PROTEIN"/>
    <property type="match status" value="1"/>
</dbReference>
<reference evidence="5 6" key="1">
    <citation type="submission" date="2018-03" db="EMBL/GenBank/DDBJ databases">
        <title>Genomic Encyclopedia of Archaeal and Bacterial Type Strains, Phase II (KMG-II): from individual species to whole genera.</title>
        <authorList>
            <person name="Goeker M."/>
        </authorList>
    </citation>
    <scope>NUCLEOTIDE SEQUENCE [LARGE SCALE GENOMIC DNA]</scope>
    <source>
        <strain evidence="5 6">DSM 44720</strain>
    </source>
</reference>
<dbReference type="Gene3D" id="3.40.50.150">
    <property type="entry name" value="Vaccinia Virus protein VP39"/>
    <property type="match status" value="1"/>
</dbReference>
<dbReference type="EMBL" id="PVTF01000012">
    <property type="protein sequence ID" value="PRY36329.1"/>
    <property type="molecule type" value="Genomic_DNA"/>
</dbReference>
<evidence type="ECO:0000256" key="1">
    <source>
        <dbReference type="ARBA" id="ARBA00008361"/>
    </source>
</evidence>
<accession>A0A2T0SSE2</accession>
<name>A0A2T0SSE2_9PSEU</name>
<dbReference type="PANTHER" id="PTHR44942">
    <property type="entry name" value="METHYLTRANSF_11 DOMAIN-CONTAINING PROTEIN"/>
    <property type="match status" value="1"/>
</dbReference>
<dbReference type="GO" id="GO:0008757">
    <property type="term" value="F:S-adenosylmethionine-dependent methyltransferase activity"/>
    <property type="evidence" value="ECO:0007669"/>
    <property type="project" value="InterPro"/>
</dbReference>
<dbReference type="RefSeq" id="WP_106192885.1">
    <property type="nucleotide sequence ID" value="NZ_PVTF01000012.1"/>
</dbReference>
<evidence type="ECO:0000259" key="4">
    <source>
        <dbReference type="Pfam" id="PF08241"/>
    </source>
</evidence>
<dbReference type="AlphaFoldDB" id="A0A2T0SSE2"/>
<evidence type="ECO:0000256" key="2">
    <source>
        <dbReference type="ARBA" id="ARBA00022603"/>
    </source>
</evidence>
<keyword evidence="2 5" id="KW-0489">Methyltransferase</keyword>
<sequence>MTYDDDPFHHLVAAELVKGLPDAPGVLLDVATGTGIAALLAQGLRPRRTIGLDISAGMLALARAKDPQGTVEWVEAPAVPAPLPDGSVDVVLCSSAVHLIGPGLFPDWGRLLRPGGLAALSVPSDETFRHSVALVPKVPLPGTTAEAAALADGFADVRVLPFETDDGRRRAAFLVWASDFRL</sequence>
<dbReference type="SUPFAM" id="SSF53335">
    <property type="entry name" value="S-adenosyl-L-methionine-dependent methyltransferases"/>
    <property type="match status" value="1"/>
</dbReference>
<dbReference type="InterPro" id="IPR051052">
    <property type="entry name" value="Diverse_substrate_MTase"/>
</dbReference>
<protein>
    <submittedName>
        <fullName evidence="5">Methyltransferase family protein</fullName>
    </submittedName>
</protein>
<dbReference type="InterPro" id="IPR013216">
    <property type="entry name" value="Methyltransf_11"/>
</dbReference>
<dbReference type="GO" id="GO:0032259">
    <property type="term" value="P:methylation"/>
    <property type="evidence" value="ECO:0007669"/>
    <property type="project" value="UniProtKB-KW"/>
</dbReference>
<comment type="caution">
    <text evidence="5">The sequence shown here is derived from an EMBL/GenBank/DDBJ whole genome shotgun (WGS) entry which is preliminary data.</text>
</comment>
<evidence type="ECO:0000313" key="5">
    <source>
        <dbReference type="EMBL" id="PRY36329.1"/>
    </source>
</evidence>
<dbReference type="InterPro" id="IPR029063">
    <property type="entry name" value="SAM-dependent_MTases_sf"/>
</dbReference>
<keyword evidence="6" id="KW-1185">Reference proteome</keyword>
<gene>
    <name evidence="5" type="ORF">CLV43_112257</name>
</gene>
<feature type="domain" description="Methyltransferase type 11" evidence="4">
    <location>
        <begin position="28"/>
        <end position="119"/>
    </location>
</feature>
<evidence type="ECO:0000256" key="3">
    <source>
        <dbReference type="ARBA" id="ARBA00022679"/>
    </source>
</evidence>
<dbReference type="Proteomes" id="UP000239494">
    <property type="component" value="Unassembled WGS sequence"/>
</dbReference>
<evidence type="ECO:0000313" key="6">
    <source>
        <dbReference type="Proteomes" id="UP000239494"/>
    </source>
</evidence>
<dbReference type="CDD" id="cd02440">
    <property type="entry name" value="AdoMet_MTases"/>
    <property type="match status" value="1"/>
</dbReference>
<keyword evidence="3 5" id="KW-0808">Transferase</keyword>
<organism evidence="5 6">
    <name type="scientific">Umezawaea tangerina</name>
    <dbReference type="NCBI Taxonomy" id="84725"/>
    <lineage>
        <taxon>Bacteria</taxon>
        <taxon>Bacillati</taxon>
        <taxon>Actinomycetota</taxon>
        <taxon>Actinomycetes</taxon>
        <taxon>Pseudonocardiales</taxon>
        <taxon>Pseudonocardiaceae</taxon>
        <taxon>Umezawaea</taxon>
    </lineage>
</organism>
<dbReference type="OrthoDB" id="65624at2"/>